<evidence type="ECO:0000259" key="6">
    <source>
        <dbReference type="PROSITE" id="PS50977"/>
    </source>
</evidence>
<gene>
    <name evidence="7" type="ORF">ACFPZF_15865</name>
</gene>
<dbReference type="Gene3D" id="1.10.357.10">
    <property type="entry name" value="Tetracycline Repressor, domain 2"/>
    <property type="match status" value="1"/>
</dbReference>
<dbReference type="InterPro" id="IPR050109">
    <property type="entry name" value="HTH-type_TetR-like_transc_reg"/>
</dbReference>
<dbReference type="InterPro" id="IPR003012">
    <property type="entry name" value="Tet_transcr_reg_TetR"/>
</dbReference>
<evidence type="ECO:0000256" key="2">
    <source>
        <dbReference type="ARBA" id="ARBA00023015"/>
    </source>
</evidence>
<reference evidence="8" key="1">
    <citation type="journal article" date="2019" name="Int. J. Syst. Evol. Microbiol.">
        <title>The Global Catalogue of Microorganisms (GCM) 10K type strain sequencing project: providing services to taxonomists for standard genome sequencing and annotation.</title>
        <authorList>
            <consortium name="The Broad Institute Genomics Platform"/>
            <consortium name="The Broad Institute Genome Sequencing Center for Infectious Disease"/>
            <person name="Wu L."/>
            <person name="Ma J."/>
        </authorList>
    </citation>
    <scope>NUCLEOTIDE SEQUENCE [LARGE SCALE GENOMIC DNA]</scope>
    <source>
        <strain evidence="8">CGMCC 4.1622</strain>
    </source>
</reference>
<dbReference type="PRINTS" id="PR00455">
    <property type="entry name" value="HTHTETR"/>
</dbReference>
<comment type="caution">
    <text evidence="7">The sequence shown here is derived from an EMBL/GenBank/DDBJ whole genome shotgun (WGS) entry which is preliminary data.</text>
</comment>
<keyword evidence="4" id="KW-0804">Transcription</keyword>
<evidence type="ECO:0000256" key="1">
    <source>
        <dbReference type="ARBA" id="ARBA00022491"/>
    </source>
</evidence>
<dbReference type="PANTHER" id="PTHR30055">
    <property type="entry name" value="HTH-TYPE TRANSCRIPTIONAL REGULATOR RUTR"/>
    <property type="match status" value="1"/>
</dbReference>
<dbReference type="RefSeq" id="WP_346142603.1">
    <property type="nucleotide sequence ID" value="NZ_BAAAUA010000010.1"/>
</dbReference>
<feature type="domain" description="HTH tetR-type" evidence="6">
    <location>
        <begin position="12"/>
        <end position="72"/>
    </location>
</feature>
<dbReference type="EMBL" id="JBHSOC010000023">
    <property type="protein sequence ID" value="MFC5642825.1"/>
    <property type="molecule type" value="Genomic_DNA"/>
</dbReference>
<dbReference type="PROSITE" id="PS50977">
    <property type="entry name" value="HTH_TETR_2"/>
    <property type="match status" value="1"/>
</dbReference>
<evidence type="ECO:0000256" key="5">
    <source>
        <dbReference type="PROSITE-ProRule" id="PRU00335"/>
    </source>
</evidence>
<evidence type="ECO:0000313" key="7">
    <source>
        <dbReference type="EMBL" id="MFC5642825.1"/>
    </source>
</evidence>
<dbReference type="SUPFAM" id="SSF46689">
    <property type="entry name" value="Homeodomain-like"/>
    <property type="match status" value="1"/>
</dbReference>
<evidence type="ECO:0000256" key="3">
    <source>
        <dbReference type="ARBA" id="ARBA00023125"/>
    </source>
</evidence>
<evidence type="ECO:0000313" key="8">
    <source>
        <dbReference type="Proteomes" id="UP001596066"/>
    </source>
</evidence>
<dbReference type="InterPro" id="IPR001647">
    <property type="entry name" value="HTH_TetR"/>
</dbReference>
<dbReference type="SUPFAM" id="SSF48498">
    <property type="entry name" value="Tetracyclin repressor-like, C-terminal domain"/>
    <property type="match status" value="1"/>
</dbReference>
<dbReference type="InterPro" id="IPR009057">
    <property type="entry name" value="Homeodomain-like_sf"/>
</dbReference>
<organism evidence="7 8">
    <name type="scientific">Kitasatospora cinereorecta</name>
    <dbReference type="NCBI Taxonomy" id="285560"/>
    <lineage>
        <taxon>Bacteria</taxon>
        <taxon>Bacillati</taxon>
        <taxon>Actinomycetota</taxon>
        <taxon>Actinomycetes</taxon>
        <taxon>Kitasatosporales</taxon>
        <taxon>Streptomycetaceae</taxon>
        <taxon>Kitasatospora</taxon>
    </lineage>
</organism>
<feature type="DNA-binding region" description="H-T-H motif" evidence="5">
    <location>
        <begin position="35"/>
        <end position="54"/>
    </location>
</feature>
<accession>A0ABW0VAB9</accession>
<dbReference type="Pfam" id="PF00440">
    <property type="entry name" value="TetR_N"/>
    <property type="match status" value="1"/>
</dbReference>
<keyword evidence="1" id="KW-0678">Repressor</keyword>
<keyword evidence="2" id="KW-0805">Transcription regulation</keyword>
<name>A0ABW0VAB9_9ACTN</name>
<dbReference type="Gene3D" id="1.10.10.60">
    <property type="entry name" value="Homeodomain-like"/>
    <property type="match status" value="1"/>
</dbReference>
<dbReference type="InterPro" id="IPR004111">
    <property type="entry name" value="Repressor_TetR_C"/>
</dbReference>
<dbReference type="InterPro" id="IPR036271">
    <property type="entry name" value="Tet_transcr_reg_TetR-rel_C_sf"/>
</dbReference>
<dbReference type="PANTHER" id="PTHR30055:SF151">
    <property type="entry name" value="TRANSCRIPTIONAL REGULATORY PROTEIN"/>
    <property type="match status" value="1"/>
</dbReference>
<proteinExistence type="predicted"/>
<keyword evidence="3 5" id="KW-0238">DNA-binding</keyword>
<protein>
    <submittedName>
        <fullName evidence="7">TetR/AcrR family transcriptional regulator</fullName>
    </submittedName>
</protein>
<dbReference type="PRINTS" id="PR00400">
    <property type="entry name" value="TETREPRESSOR"/>
</dbReference>
<keyword evidence="8" id="KW-1185">Reference proteome</keyword>
<dbReference type="Proteomes" id="UP001596066">
    <property type="component" value="Unassembled WGS sequence"/>
</dbReference>
<sequence length="242" mass="26152">MAQETGAARRTPLNRERVLRAAVDLADRVGIEALSMRGLAQDLGVVPMALYKHVANKEQLLDGMVDVLVGEIDPPADGPDWKSAVRRRVLSARRALLGHPWASRVIETRTSPTPGVLAYLDSVIGMFRAGGLSADLTHHAMHALGSRVWGFTQELFPAPPATAADTSDTSEQAAALAALAAHYPHIAEIAAGRPHDGDSVVGAGCDDAFEFEFALDLLLDGVERLHQRGWTSVDRPREERTW</sequence>
<evidence type="ECO:0000256" key="4">
    <source>
        <dbReference type="ARBA" id="ARBA00023163"/>
    </source>
</evidence>
<dbReference type="Pfam" id="PF02909">
    <property type="entry name" value="TetR_C_1"/>
    <property type="match status" value="1"/>
</dbReference>